<proteinExistence type="inferred from homology"/>
<dbReference type="InterPro" id="IPR016830">
    <property type="entry name" value="UbiT"/>
</dbReference>
<dbReference type="Proteomes" id="UP000319502">
    <property type="component" value="Unassembled WGS sequence"/>
</dbReference>
<dbReference type="OrthoDB" id="5292463at2"/>
<sequence length="185" mass="20177">MASGMASRASNNTLPPPERDFTEISMASIPAFRVPPVVGRVVARLPQLPPTLALVGALNLALGRILPKDDLEPLTGKRLQLDVTDAGLSLRFTLSARGFRPRFDRQKADLTLRAATRDYLALALREEDADTLFFSRRLIMEGDTDIGLLVKNTLDAVDWDALIAAAKPATVLARFKTPRLSTPTT</sequence>
<comment type="similarity">
    <text evidence="1">Belongs to the UbiT family.</text>
</comment>
<reference evidence="3 4" key="1">
    <citation type="submission" date="2019-07" db="EMBL/GenBank/DDBJ databases">
        <title>The pathways for chlorine oxyanion respiration interact through the shared metabolite chlorate.</title>
        <authorList>
            <person name="Barnum T.P."/>
            <person name="Cheng Y."/>
            <person name="Hill K.A."/>
            <person name="Lucas L.N."/>
            <person name="Carlson H.K."/>
            <person name="Coates J.D."/>
        </authorList>
    </citation>
    <scope>NUCLEOTIDE SEQUENCE [LARGE SCALE GENOMIC DNA]</scope>
    <source>
        <strain evidence="3 4">SFB-3</strain>
    </source>
</reference>
<dbReference type="InterPro" id="IPR003033">
    <property type="entry name" value="SCP2_sterol-bd_dom"/>
</dbReference>
<comment type="pathway">
    <text evidence="1">Cofactor biosynthesis; ubiquinone biosynthesis.</text>
</comment>
<comment type="function">
    <text evidence="1">Required for O(2)-independent ubiquinone (coenzyme Q) biosynthesis. Likely functions as an accessory factor.</text>
</comment>
<comment type="caution">
    <text evidence="3">The sequence shown here is derived from an EMBL/GenBank/DDBJ whole genome shotgun (WGS) entry which is preliminary data.</text>
</comment>
<evidence type="ECO:0000256" key="1">
    <source>
        <dbReference type="HAMAP-Rule" id="MF_02231"/>
    </source>
</evidence>
<dbReference type="InterPro" id="IPR036527">
    <property type="entry name" value="SCP2_sterol-bd_dom_sf"/>
</dbReference>
<evidence type="ECO:0000313" key="4">
    <source>
        <dbReference type="Proteomes" id="UP000319502"/>
    </source>
</evidence>
<accession>A0A557QPH4</accession>
<dbReference type="UniPathway" id="UPA00232"/>
<dbReference type="Pfam" id="PF02036">
    <property type="entry name" value="SCP2"/>
    <property type="match status" value="1"/>
</dbReference>
<dbReference type="AlphaFoldDB" id="A0A557QPH4"/>
<dbReference type="GO" id="GO:0006744">
    <property type="term" value="P:ubiquinone biosynthetic process"/>
    <property type="evidence" value="ECO:0007669"/>
    <property type="project" value="UniProtKB-UniRule"/>
</dbReference>
<protein>
    <recommendedName>
        <fullName evidence="1">Ubiquinone biosynthesis accessory factor UbiT</fullName>
    </recommendedName>
</protein>
<name>A0A557QPH4_9RHOO</name>
<evidence type="ECO:0000313" key="3">
    <source>
        <dbReference type="EMBL" id="TVO54808.1"/>
    </source>
</evidence>
<keyword evidence="4" id="KW-1185">Reference proteome</keyword>
<keyword evidence="1" id="KW-0831">Ubiquinone biosynthesis</keyword>
<organism evidence="3 4">
    <name type="scientific">Denitromonas halophila</name>
    <dbReference type="NCBI Taxonomy" id="1629404"/>
    <lineage>
        <taxon>Bacteria</taxon>
        <taxon>Pseudomonadati</taxon>
        <taxon>Pseudomonadota</taxon>
        <taxon>Betaproteobacteria</taxon>
        <taxon>Rhodocyclales</taxon>
        <taxon>Zoogloeaceae</taxon>
        <taxon>Denitromonas</taxon>
    </lineage>
</organism>
<feature type="domain" description="SCP2" evidence="2">
    <location>
        <begin position="68"/>
        <end position="155"/>
    </location>
</feature>
<dbReference type="HAMAP" id="MF_02231">
    <property type="entry name" value="UbiT"/>
    <property type="match status" value="1"/>
</dbReference>
<evidence type="ECO:0000259" key="2">
    <source>
        <dbReference type="Pfam" id="PF02036"/>
    </source>
</evidence>
<gene>
    <name evidence="1" type="primary">ubiT</name>
    <name evidence="3" type="ORF">FHP91_13165</name>
</gene>
<dbReference type="SUPFAM" id="SSF55718">
    <property type="entry name" value="SCP-like"/>
    <property type="match status" value="1"/>
</dbReference>
<dbReference type="EMBL" id="VMNK01000012">
    <property type="protein sequence ID" value="TVO54808.1"/>
    <property type="molecule type" value="Genomic_DNA"/>
</dbReference>